<keyword evidence="3" id="KW-1185">Reference proteome</keyword>
<gene>
    <name evidence="2" type="ORF">GCM10010136_31330</name>
</gene>
<organism evidence="2 3">
    <name type="scientific">Limoniibacter endophyticus</name>
    <dbReference type="NCBI Taxonomy" id="1565040"/>
    <lineage>
        <taxon>Bacteria</taxon>
        <taxon>Pseudomonadati</taxon>
        <taxon>Pseudomonadota</taxon>
        <taxon>Alphaproteobacteria</taxon>
        <taxon>Hyphomicrobiales</taxon>
        <taxon>Bartonellaceae</taxon>
        <taxon>Limoniibacter</taxon>
    </lineage>
</organism>
<proteinExistence type="predicted"/>
<accession>A0A8J3DUQ9</accession>
<dbReference type="InterPro" id="IPR009506">
    <property type="entry name" value="YjiS-like"/>
</dbReference>
<reference evidence="2" key="2">
    <citation type="submission" date="2020-09" db="EMBL/GenBank/DDBJ databases">
        <authorList>
            <person name="Sun Q."/>
            <person name="Kim S."/>
        </authorList>
    </citation>
    <scope>NUCLEOTIDE SEQUENCE</scope>
    <source>
        <strain evidence="2">KCTC 42097</strain>
    </source>
</reference>
<dbReference type="EMBL" id="BMZO01000011">
    <property type="protein sequence ID" value="GHC79079.1"/>
    <property type="molecule type" value="Genomic_DNA"/>
</dbReference>
<dbReference type="RefSeq" id="WP_189492329.1">
    <property type="nucleotide sequence ID" value="NZ_BMZO01000011.1"/>
</dbReference>
<dbReference type="AlphaFoldDB" id="A0A8J3DUQ9"/>
<dbReference type="Proteomes" id="UP000641137">
    <property type="component" value="Unassembled WGS sequence"/>
</dbReference>
<evidence type="ECO:0000313" key="3">
    <source>
        <dbReference type="Proteomes" id="UP000641137"/>
    </source>
</evidence>
<dbReference type="Pfam" id="PF06568">
    <property type="entry name" value="YjiS-like"/>
    <property type="match status" value="1"/>
</dbReference>
<evidence type="ECO:0000259" key="1">
    <source>
        <dbReference type="Pfam" id="PF06568"/>
    </source>
</evidence>
<feature type="domain" description="YjiS-like" evidence="1">
    <location>
        <begin position="3"/>
        <end position="38"/>
    </location>
</feature>
<reference evidence="2" key="1">
    <citation type="journal article" date="2014" name="Int. J. Syst. Evol. Microbiol.">
        <title>Complete genome sequence of Corynebacterium casei LMG S-19264T (=DSM 44701T), isolated from a smear-ripened cheese.</title>
        <authorList>
            <consortium name="US DOE Joint Genome Institute (JGI-PGF)"/>
            <person name="Walter F."/>
            <person name="Albersmeier A."/>
            <person name="Kalinowski J."/>
            <person name="Ruckert C."/>
        </authorList>
    </citation>
    <scope>NUCLEOTIDE SEQUENCE</scope>
    <source>
        <strain evidence="2">KCTC 42097</strain>
    </source>
</reference>
<comment type="caution">
    <text evidence="2">The sequence shown here is derived from an EMBL/GenBank/DDBJ whole genome shotgun (WGS) entry which is preliminary data.</text>
</comment>
<protein>
    <submittedName>
        <fullName evidence="2">DUF1127 domain-containing protein</fullName>
    </submittedName>
</protein>
<evidence type="ECO:0000313" key="2">
    <source>
        <dbReference type="EMBL" id="GHC79079.1"/>
    </source>
</evidence>
<name>A0A8J3DUQ9_9HYPH</name>
<sequence>MNLIRNYRNWRRYRDTVNELNRLSNRELSDIGIARSDIPFVARRSV</sequence>